<accession>D9PFC5</accession>
<keyword evidence="2" id="KW-0808">Transferase</keyword>
<dbReference type="GO" id="GO:0002939">
    <property type="term" value="P:tRNA N1-guanine methylation"/>
    <property type="evidence" value="ECO:0007669"/>
    <property type="project" value="TreeGrafter"/>
</dbReference>
<feature type="domain" description="tRNA methyltransferase TRMD/TRM10-type" evidence="1">
    <location>
        <begin position="3"/>
        <end position="87"/>
    </location>
</feature>
<evidence type="ECO:0000259" key="1">
    <source>
        <dbReference type="Pfam" id="PF01746"/>
    </source>
</evidence>
<dbReference type="EC" id="2.1.1.31" evidence="2"/>
<dbReference type="InterPro" id="IPR029026">
    <property type="entry name" value="tRNA_m1G_MTases_N"/>
</dbReference>
<organism evidence="2">
    <name type="scientific">sediment metagenome</name>
    <dbReference type="NCBI Taxonomy" id="749907"/>
    <lineage>
        <taxon>unclassified sequences</taxon>
        <taxon>metagenomes</taxon>
        <taxon>ecological metagenomes</taxon>
    </lineage>
</organism>
<reference evidence="2" key="2">
    <citation type="journal article" date="2011" name="Microb. Ecol.">
        <title>Taxonomic and Functional Metagenomic Profiling of the Microbial Community in the Anoxic Sediment of a Sub-saline Shallow Lake (Laguna de Carrizo, Central Spain).</title>
        <authorList>
            <person name="Ferrer M."/>
            <person name="Guazzaroni M.E."/>
            <person name="Richter M."/>
            <person name="Garcia-Salamanca A."/>
            <person name="Yarza P."/>
            <person name="Suarez-Suarez A."/>
            <person name="Solano J."/>
            <person name="Alcaide M."/>
            <person name="van Dillewijn P."/>
            <person name="Molina-Henares M.A."/>
            <person name="Lopez-Cortes N."/>
            <person name="Al-Ramahi Y."/>
            <person name="Guerrero C."/>
            <person name="Acosta A."/>
            <person name="de Eugenio L.I."/>
            <person name="Martinez V."/>
            <person name="Marques S."/>
            <person name="Rojo F."/>
            <person name="Santero E."/>
            <person name="Genilloud O."/>
            <person name="Perez-Perez J."/>
            <person name="Rossello-Mora R."/>
            <person name="Ramos J.L."/>
        </authorList>
    </citation>
    <scope>NUCLEOTIDE SEQUENCE</scope>
</reference>
<dbReference type="GO" id="GO:0052906">
    <property type="term" value="F:tRNA (guanine(37)-N1)-methyltransferase activity"/>
    <property type="evidence" value="ECO:0007669"/>
    <property type="project" value="InterPro"/>
</dbReference>
<proteinExistence type="predicted"/>
<dbReference type="Pfam" id="PF01746">
    <property type="entry name" value="tRNA_m1G_MT"/>
    <property type="match status" value="1"/>
</dbReference>
<sequence length="95" mass="10915">MLNYHIITLFPEMFNSYLGESILKRAIKNKIISVKFYNPRDFAKPSKNSELLEPIDDKPFGGGVGMLLKAEFYLKAIKKAIGKKKNINNIFFSTR</sequence>
<dbReference type="SUPFAM" id="SSF75217">
    <property type="entry name" value="alpha/beta knot"/>
    <property type="match status" value="1"/>
</dbReference>
<name>D9PFC5_9ZZZZ</name>
<dbReference type="Gene3D" id="3.40.1280.10">
    <property type="match status" value="1"/>
</dbReference>
<dbReference type="EMBL" id="ADZX01000047">
    <property type="protein sequence ID" value="EFK97739.1"/>
    <property type="molecule type" value="Genomic_DNA"/>
</dbReference>
<dbReference type="InterPro" id="IPR002649">
    <property type="entry name" value="tRNA_m1G_MeTrfase_TrmD"/>
</dbReference>
<evidence type="ECO:0000313" key="2">
    <source>
        <dbReference type="EMBL" id="EFK97739.1"/>
    </source>
</evidence>
<reference evidence="2" key="1">
    <citation type="submission" date="2010-07" db="EMBL/GenBank/DDBJ databases">
        <authorList>
            <consortium name="CONSOLIDER consortium CSD2007-00005"/>
            <person name="Guazzaroni M.-E."/>
            <person name="Richter M."/>
            <person name="Garcia-Salamanca A."/>
            <person name="Yarza P."/>
            <person name="Ferrer M."/>
        </authorList>
    </citation>
    <scope>NUCLEOTIDE SEQUENCE</scope>
</reference>
<dbReference type="AlphaFoldDB" id="D9PFC5"/>
<dbReference type="PANTHER" id="PTHR46417:SF1">
    <property type="entry name" value="TRNA (GUANINE-N(1)-)-METHYLTRANSFERASE"/>
    <property type="match status" value="1"/>
</dbReference>
<keyword evidence="2" id="KW-0489">Methyltransferase</keyword>
<dbReference type="InterPro" id="IPR029028">
    <property type="entry name" value="Alpha/beta_knot_MTases"/>
</dbReference>
<gene>
    <name evidence="2" type="primary">trmD</name>
    <name evidence="2" type="ORF">LDC_0204</name>
</gene>
<comment type="caution">
    <text evidence="2">The sequence shown here is derived from an EMBL/GenBank/DDBJ whole genome shotgun (WGS) entry which is preliminary data.</text>
</comment>
<dbReference type="PANTHER" id="PTHR46417">
    <property type="entry name" value="TRNA (GUANINE-N(1)-)-METHYLTRANSFERASE"/>
    <property type="match status" value="1"/>
</dbReference>
<protein>
    <submittedName>
        <fullName evidence="2">tRNA (Guanine-N1)-methyltransferase</fullName>
        <ecNumber evidence="2">2.1.1.31</ecNumber>
    </submittedName>
</protein>
<dbReference type="GO" id="GO:0005829">
    <property type="term" value="C:cytosol"/>
    <property type="evidence" value="ECO:0007669"/>
    <property type="project" value="TreeGrafter"/>
</dbReference>
<dbReference type="InterPro" id="IPR016009">
    <property type="entry name" value="tRNA_MeTrfase_TRMD/TRM10"/>
</dbReference>